<evidence type="ECO:0000256" key="2">
    <source>
        <dbReference type="SAM" id="SignalP"/>
    </source>
</evidence>
<dbReference type="Proteomes" id="UP000254945">
    <property type="component" value="Unassembled WGS sequence"/>
</dbReference>
<dbReference type="EMBL" id="UGQQ01000002">
    <property type="protein sequence ID" value="SUA27644.1"/>
    <property type="molecule type" value="Genomic_DNA"/>
</dbReference>
<protein>
    <recommendedName>
        <fullName evidence="5">Cellulose biosynthesis cyclic di-GMP-binding regulatory protein BcsB</fullName>
    </recommendedName>
</protein>
<feature type="transmembrane region" description="Helical" evidence="1">
    <location>
        <begin position="612"/>
        <end position="633"/>
    </location>
</feature>
<feature type="chain" id="PRO_5043165306" description="Cellulose biosynthesis cyclic di-GMP-binding regulatory protein BcsB" evidence="2">
    <location>
        <begin position="27"/>
        <end position="641"/>
    </location>
</feature>
<evidence type="ECO:0000256" key="1">
    <source>
        <dbReference type="SAM" id="Phobius"/>
    </source>
</evidence>
<dbReference type="RefSeq" id="WP_051752343.1">
    <property type="nucleotide sequence ID" value="NZ_CP081000.1"/>
</dbReference>
<evidence type="ECO:0000313" key="4">
    <source>
        <dbReference type="Proteomes" id="UP000254945"/>
    </source>
</evidence>
<dbReference type="AlphaFoldDB" id="A0A378W4X4"/>
<keyword evidence="1" id="KW-0812">Transmembrane</keyword>
<evidence type="ECO:0008006" key="5">
    <source>
        <dbReference type="Google" id="ProtNLM"/>
    </source>
</evidence>
<keyword evidence="2" id="KW-0732">Signal</keyword>
<accession>A0A378W4X4</accession>
<evidence type="ECO:0000313" key="3">
    <source>
        <dbReference type="EMBL" id="SUA27644.1"/>
    </source>
</evidence>
<name>A0A378W4X4_9MYCO</name>
<proteinExistence type="predicted"/>
<dbReference type="STRING" id="1796.ABW05_10140"/>
<organism evidence="3 4">
    <name type="scientific">Mycolicibacterium senegalense</name>
    <dbReference type="NCBI Taxonomy" id="1796"/>
    <lineage>
        <taxon>Bacteria</taxon>
        <taxon>Bacillati</taxon>
        <taxon>Actinomycetota</taxon>
        <taxon>Actinomycetes</taxon>
        <taxon>Mycobacteriales</taxon>
        <taxon>Mycobacteriaceae</taxon>
        <taxon>Mycolicibacterium</taxon>
    </lineage>
</organism>
<sequence length="641" mass="67105">MTARITRLFAAAIVASVAITPGTAAAAPGDDPSLVSTPTLNLRTLGLNPDIALYGIQGSQTLTIPVPRGLIPAELVATAQLPVNTRGGTLEVSQDQRVLSRVPLPPDQSPITIPLAGARVVENAVTVQLTSYLTVPDEYCAYDPTNPLRLINSDVAFTGTEQPPTVIADFLPPVLSKLTLFVPPDPSQSESDAAIRIATAVVARYGLQRPAVDIVTTDGGPVARPQPLERQVIVREGDAPGLSLQGPNGVPALLISGPAGEVTNQARLLSSDISQLAVQSKAVVGPLSSTPQLPPDHTTIRKLGQPGVNATALVNPRVTVPLDQTRLGRAVRDVRVHLQGSYTPLPASIAGQVVVSIGGQTIDRWSTEANGRIDRWVDVPDWLLQRYTNLDIAVDAAGNTGRCGEFQPITLTIDGETPVETKLAKPPVPAGFQSLPQALMPRVVIGMDSGFANLRRAVQILTGLQRLSSRPFDAEVRSLGDAVASPSPALLISADGWNDERIALPVAVNSEGVITVENVDGSGNSSTLTLDPTVGFGSLQTVYTGGRSLLIATSSQAPQELDRLLNWLDGDVMRWSGLSGNAALAMPGRAPFTLTTEAAQQESAAAGAHKELRLWVGVGAVVLAALGAGLVAWRGRSRGQS</sequence>
<keyword evidence="1" id="KW-1133">Transmembrane helix</keyword>
<gene>
    <name evidence="3" type="ORF">NCTC4524_03616</name>
</gene>
<feature type="signal peptide" evidence="2">
    <location>
        <begin position="1"/>
        <end position="26"/>
    </location>
</feature>
<keyword evidence="1" id="KW-0472">Membrane</keyword>
<reference evidence="3 4" key="1">
    <citation type="submission" date="2018-06" db="EMBL/GenBank/DDBJ databases">
        <authorList>
            <consortium name="Pathogen Informatics"/>
            <person name="Doyle S."/>
        </authorList>
    </citation>
    <scope>NUCLEOTIDE SEQUENCE [LARGE SCALE GENOMIC DNA]</scope>
    <source>
        <strain evidence="3 4">NCTC4524</strain>
    </source>
</reference>